<evidence type="ECO:0000256" key="4">
    <source>
        <dbReference type="ARBA" id="ARBA00022723"/>
    </source>
</evidence>
<keyword evidence="3 11" id="KW-0436">Ligase</keyword>
<dbReference type="HAMAP" id="MF_00041">
    <property type="entry name" value="Cys_tRNA_synth"/>
    <property type="match status" value="1"/>
</dbReference>
<feature type="short sequence motif" description="'KMSKS' region" evidence="11">
    <location>
        <begin position="263"/>
        <end position="267"/>
    </location>
</feature>
<protein>
    <recommendedName>
        <fullName evidence="11">Cysteine--tRNA ligase</fullName>
        <ecNumber evidence="11">6.1.1.16</ecNumber>
    </recommendedName>
    <alternativeName>
        <fullName evidence="11">Cysteinyl-tRNA synthetase</fullName>
        <shortName evidence="11">CysRS</shortName>
    </alternativeName>
</protein>
<dbReference type="AlphaFoldDB" id="A0A1M4VRC7"/>
<feature type="domain" description="Cysteinyl-tRNA synthetase class Ia DALR" evidence="12">
    <location>
        <begin position="343"/>
        <end position="405"/>
    </location>
</feature>
<proteinExistence type="inferred from homology"/>
<feature type="binding site" evidence="11">
    <location>
        <position position="232"/>
    </location>
    <ligand>
        <name>Zn(2+)</name>
        <dbReference type="ChEBI" id="CHEBI:29105"/>
    </ligand>
</feature>
<evidence type="ECO:0000259" key="12">
    <source>
        <dbReference type="SMART" id="SM00840"/>
    </source>
</evidence>
<evidence type="ECO:0000313" key="13">
    <source>
        <dbReference type="EMBL" id="SHE71576.1"/>
    </source>
</evidence>
<dbReference type="GO" id="GO:0004817">
    <property type="term" value="F:cysteine-tRNA ligase activity"/>
    <property type="evidence" value="ECO:0007669"/>
    <property type="project" value="UniProtKB-UniRule"/>
</dbReference>
<gene>
    <name evidence="11" type="primary">cysS</name>
    <name evidence="13" type="ORF">SAMN02745225_01414</name>
</gene>
<keyword evidence="9 11" id="KW-0030">Aminoacyl-tRNA synthetase</keyword>
<dbReference type="InterPro" id="IPR014729">
    <property type="entry name" value="Rossmann-like_a/b/a_fold"/>
</dbReference>
<evidence type="ECO:0000256" key="11">
    <source>
        <dbReference type="HAMAP-Rule" id="MF_00041"/>
    </source>
</evidence>
<dbReference type="GO" id="GO:0006423">
    <property type="term" value="P:cysteinyl-tRNA aminoacylation"/>
    <property type="evidence" value="ECO:0007669"/>
    <property type="project" value="UniProtKB-UniRule"/>
</dbReference>
<dbReference type="CDD" id="cd00672">
    <property type="entry name" value="CysRS_core"/>
    <property type="match status" value="1"/>
</dbReference>
<feature type="binding site" evidence="11">
    <location>
        <position position="236"/>
    </location>
    <ligand>
        <name>Zn(2+)</name>
        <dbReference type="ChEBI" id="CHEBI:29105"/>
    </ligand>
</feature>
<feature type="short sequence motif" description="'HIGH' region" evidence="11">
    <location>
        <begin position="30"/>
        <end position="40"/>
    </location>
</feature>
<comment type="catalytic activity">
    <reaction evidence="10 11">
        <text>tRNA(Cys) + L-cysteine + ATP = L-cysteinyl-tRNA(Cys) + AMP + diphosphate</text>
        <dbReference type="Rhea" id="RHEA:17773"/>
        <dbReference type="Rhea" id="RHEA-COMP:9661"/>
        <dbReference type="Rhea" id="RHEA-COMP:9679"/>
        <dbReference type="ChEBI" id="CHEBI:30616"/>
        <dbReference type="ChEBI" id="CHEBI:33019"/>
        <dbReference type="ChEBI" id="CHEBI:35235"/>
        <dbReference type="ChEBI" id="CHEBI:78442"/>
        <dbReference type="ChEBI" id="CHEBI:78517"/>
        <dbReference type="ChEBI" id="CHEBI:456215"/>
        <dbReference type="EC" id="6.1.1.16"/>
    </reaction>
</comment>
<dbReference type="Proteomes" id="UP000184295">
    <property type="component" value="Unassembled WGS sequence"/>
</dbReference>
<feature type="binding site" evidence="11">
    <location>
        <position position="28"/>
    </location>
    <ligand>
        <name>Zn(2+)</name>
        <dbReference type="ChEBI" id="CHEBI:29105"/>
    </ligand>
</feature>
<dbReference type="SUPFAM" id="SSF47323">
    <property type="entry name" value="Anticodon-binding domain of a subclass of class I aminoacyl-tRNA synthetases"/>
    <property type="match status" value="1"/>
</dbReference>
<comment type="subcellular location">
    <subcellularLocation>
        <location evidence="11">Cytoplasm</location>
    </subcellularLocation>
</comment>
<evidence type="ECO:0000313" key="14">
    <source>
        <dbReference type="Proteomes" id="UP000184295"/>
    </source>
</evidence>
<dbReference type="EC" id="6.1.1.16" evidence="11"/>
<dbReference type="GO" id="GO:0005737">
    <property type="term" value="C:cytoplasm"/>
    <property type="evidence" value="ECO:0007669"/>
    <property type="project" value="UniProtKB-SubCell"/>
</dbReference>
<organism evidence="13 14">
    <name type="scientific">Ferrithrix thermotolerans DSM 19514</name>
    <dbReference type="NCBI Taxonomy" id="1121881"/>
    <lineage>
        <taxon>Bacteria</taxon>
        <taxon>Bacillati</taxon>
        <taxon>Actinomycetota</taxon>
        <taxon>Acidimicrobiia</taxon>
        <taxon>Acidimicrobiales</taxon>
        <taxon>Acidimicrobiaceae</taxon>
        <taxon>Ferrithrix</taxon>
    </lineage>
</organism>
<evidence type="ECO:0000256" key="10">
    <source>
        <dbReference type="ARBA" id="ARBA00047398"/>
    </source>
</evidence>
<dbReference type="NCBIfam" id="TIGR00435">
    <property type="entry name" value="cysS"/>
    <property type="match status" value="1"/>
</dbReference>
<accession>A0A1M4VRC7</accession>
<feature type="binding site" evidence="11">
    <location>
        <position position="266"/>
    </location>
    <ligand>
        <name>ATP</name>
        <dbReference type="ChEBI" id="CHEBI:30616"/>
    </ligand>
</feature>
<dbReference type="RefSeq" id="WP_084660291.1">
    <property type="nucleotide sequence ID" value="NZ_FQUL01000018.1"/>
</dbReference>
<reference evidence="14" key="1">
    <citation type="submission" date="2016-11" db="EMBL/GenBank/DDBJ databases">
        <authorList>
            <person name="Varghese N."/>
            <person name="Submissions S."/>
        </authorList>
    </citation>
    <scope>NUCLEOTIDE SEQUENCE [LARGE SCALE GENOMIC DNA]</scope>
    <source>
        <strain evidence="14">DSM 19514</strain>
    </source>
</reference>
<dbReference type="PANTHER" id="PTHR10890:SF25">
    <property type="entry name" value="CYSTEINE--TRNA LIGASE, CHLOROPLASTIC_MITOCHONDRIAL"/>
    <property type="match status" value="1"/>
</dbReference>
<keyword evidence="6 11" id="KW-0862">Zinc</keyword>
<dbReference type="InterPro" id="IPR015273">
    <property type="entry name" value="Cys-tRNA-synt_Ia_DALR"/>
</dbReference>
<evidence type="ECO:0000256" key="1">
    <source>
        <dbReference type="ARBA" id="ARBA00005594"/>
    </source>
</evidence>
<keyword evidence="8 11" id="KW-0648">Protein biosynthesis</keyword>
<keyword evidence="5 11" id="KW-0547">Nucleotide-binding</keyword>
<dbReference type="STRING" id="1121881.SAMN02745225_01414"/>
<comment type="subunit">
    <text evidence="2 11">Monomer.</text>
</comment>
<dbReference type="EMBL" id="FQUL01000018">
    <property type="protein sequence ID" value="SHE71576.1"/>
    <property type="molecule type" value="Genomic_DNA"/>
</dbReference>
<dbReference type="Gene3D" id="1.20.120.1910">
    <property type="entry name" value="Cysteine-tRNA ligase, C-terminal anti-codon recognition domain"/>
    <property type="match status" value="1"/>
</dbReference>
<evidence type="ECO:0000256" key="7">
    <source>
        <dbReference type="ARBA" id="ARBA00022840"/>
    </source>
</evidence>
<dbReference type="InterPro" id="IPR032678">
    <property type="entry name" value="tRNA-synt_1_cat_dom"/>
</dbReference>
<dbReference type="InterPro" id="IPR024909">
    <property type="entry name" value="Cys-tRNA/MSH_ligase"/>
</dbReference>
<dbReference type="OrthoDB" id="9815130at2"/>
<comment type="cofactor">
    <cofactor evidence="11">
        <name>Zn(2+)</name>
        <dbReference type="ChEBI" id="CHEBI:29105"/>
    </cofactor>
    <text evidence="11">Binds 1 zinc ion per subunit.</text>
</comment>
<keyword evidence="14" id="KW-1185">Reference proteome</keyword>
<evidence type="ECO:0000256" key="6">
    <source>
        <dbReference type="ARBA" id="ARBA00022833"/>
    </source>
</evidence>
<dbReference type="PRINTS" id="PR00983">
    <property type="entry name" value="TRNASYNTHCYS"/>
</dbReference>
<dbReference type="Pfam" id="PF09190">
    <property type="entry name" value="DALR_2"/>
    <property type="match status" value="1"/>
</dbReference>
<evidence type="ECO:0000256" key="3">
    <source>
        <dbReference type="ARBA" id="ARBA00022598"/>
    </source>
</evidence>
<dbReference type="GO" id="GO:0005524">
    <property type="term" value="F:ATP binding"/>
    <property type="evidence" value="ECO:0007669"/>
    <property type="project" value="UniProtKB-UniRule"/>
</dbReference>
<evidence type="ECO:0000256" key="2">
    <source>
        <dbReference type="ARBA" id="ARBA00011245"/>
    </source>
</evidence>
<keyword evidence="7 11" id="KW-0067">ATP-binding</keyword>
<name>A0A1M4VRC7_9ACTN</name>
<comment type="similarity">
    <text evidence="1 11">Belongs to the class-I aminoacyl-tRNA synthetase family.</text>
</comment>
<dbReference type="GO" id="GO:0008270">
    <property type="term" value="F:zinc ion binding"/>
    <property type="evidence" value="ECO:0007669"/>
    <property type="project" value="UniProtKB-UniRule"/>
</dbReference>
<dbReference type="PANTHER" id="PTHR10890">
    <property type="entry name" value="CYSTEINYL-TRNA SYNTHETASE"/>
    <property type="match status" value="1"/>
</dbReference>
<evidence type="ECO:0000256" key="8">
    <source>
        <dbReference type="ARBA" id="ARBA00022917"/>
    </source>
</evidence>
<dbReference type="SUPFAM" id="SSF52374">
    <property type="entry name" value="Nucleotidylyl transferase"/>
    <property type="match status" value="1"/>
</dbReference>
<dbReference type="SMART" id="SM00840">
    <property type="entry name" value="DALR_2"/>
    <property type="match status" value="1"/>
</dbReference>
<sequence>MLRLYNSLLGNNIAVAPLSPPEFKMYVCGPTVYDFPHIGHGRSVLTFDILRRYLEHKGFEVNHASNVTDVDDKIIERARRGSQHPIALARKYEEIWWAEMDRLNVLKPKSAPRATDWIEQIVDMVATLVGSGVAYISDDGVYMDVSQVEDYGLLAQQDLSKVQSSERNASEHKRQSLDFALWKFAKADELTWSSPFGDGRPGWHSECVVMSTGILGHDFDLHGGGLDLRFPHHENERAQAEALGYGFAQIWMHHGFVESQGVKMSKSLGNFTTLTEMLDLYDPRAYRLLVVRAHYRSPLEVTRELAEEATSALRRLDQFAQRMGPILDDPTVELDESGSFLSRFEDAMDNDLDTPAATREIFEAVKSGNAAFDRGDFRTAKTLASQVAMAMKVLGLQPGRVEESIPNEIAKLATLRMEAKRSRDFAAADALRDQIHAAGYLVEDTLEGYRVRKS</sequence>
<keyword evidence="11" id="KW-0963">Cytoplasm</keyword>
<keyword evidence="4 11" id="KW-0479">Metal-binding</keyword>
<evidence type="ECO:0000256" key="5">
    <source>
        <dbReference type="ARBA" id="ARBA00022741"/>
    </source>
</evidence>
<dbReference type="InterPro" id="IPR009080">
    <property type="entry name" value="tRNAsynth_Ia_anticodon-bd"/>
</dbReference>
<dbReference type="InterPro" id="IPR015803">
    <property type="entry name" value="Cys-tRNA-ligase"/>
</dbReference>
<dbReference type="Gene3D" id="3.40.50.620">
    <property type="entry name" value="HUPs"/>
    <property type="match status" value="1"/>
</dbReference>
<feature type="binding site" evidence="11">
    <location>
        <position position="207"/>
    </location>
    <ligand>
        <name>Zn(2+)</name>
        <dbReference type="ChEBI" id="CHEBI:29105"/>
    </ligand>
</feature>
<evidence type="ECO:0000256" key="9">
    <source>
        <dbReference type="ARBA" id="ARBA00023146"/>
    </source>
</evidence>
<dbReference type="Pfam" id="PF01406">
    <property type="entry name" value="tRNA-synt_1e"/>
    <property type="match status" value="1"/>
</dbReference>